<sequence>MSNFTLVWINFPGLIEGMNMHFDHVKVKVSVVISGFKSSKAASSSIDVKQQQQQKKKKKISKWRCVVCNQMQSVCKVFAQGFVAKDLRGFVQSFNMSRAITQPSPLPLPQFQEEEEEEDIVHDDRVHNNKRRISDWSQFLDPVDVEEQQVEEESDFEPKIVTELPEDLFKKQKLNANADLLYKPVFSNRNSTAKNVISPNKDPRRYQPFAKGSSQRNDRMKQDDEGQEPRRKPQLPFPTTKAKGVSKWNDYIAQDDNDNLQLGSGRNFEHQLHYHTLEFETINNDQRVEDDVHPDFL</sequence>
<keyword evidence="4" id="KW-1185">Reference proteome</keyword>
<dbReference type="Proteomes" id="UP000594261">
    <property type="component" value="Chromosome 2"/>
</dbReference>
<feature type="region of interest" description="Disordered" evidence="1">
    <location>
        <begin position="192"/>
        <end position="243"/>
    </location>
</feature>
<dbReference type="AlphaFoldDB" id="A0A7N2QZ11"/>
<dbReference type="InterPro" id="IPR032739">
    <property type="entry name" value="MRNIP"/>
</dbReference>
<protein>
    <recommendedName>
        <fullName evidence="2">MRN complex-interacting protein N-terminal domain-containing protein</fullName>
    </recommendedName>
</protein>
<reference evidence="4" key="1">
    <citation type="journal article" date="2016" name="G3 (Bethesda)">
        <title>First Draft Assembly and Annotation of the Genome of a California Endemic Oak Quercus lobata Nee (Fagaceae).</title>
        <authorList>
            <person name="Sork V.L."/>
            <person name="Fitz-Gibbon S.T."/>
            <person name="Puiu D."/>
            <person name="Crepeau M."/>
            <person name="Gugger P.F."/>
            <person name="Sherman R."/>
            <person name="Stevens K."/>
            <person name="Langley C.H."/>
            <person name="Pellegrini M."/>
            <person name="Salzberg S.L."/>
        </authorList>
    </citation>
    <scope>NUCLEOTIDE SEQUENCE [LARGE SCALE GENOMIC DNA]</scope>
    <source>
        <strain evidence="4">cv. SW786</strain>
    </source>
</reference>
<dbReference type="GO" id="GO:0007095">
    <property type="term" value="P:mitotic G2 DNA damage checkpoint signaling"/>
    <property type="evidence" value="ECO:0007669"/>
    <property type="project" value="TreeGrafter"/>
</dbReference>
<dbReference type="GO" id="GO:0003682">
    <property type="term" value="F:chromatin binding"/>
    <property type="evidence" value="ECO:0007669"/>
    <property type="project" value="TreeGrafter"/>
</dbReference>
<dbReference type="OMA" id="SCAICNQ"/>
<evidence type="ECO:0000313" key="3">
    <source>
        <dbReference type="EnsemblPlants" id="QL02p036533:mrna"/>
    </source>
</evidence>
<dbReference type="Gramene" id="QL02p036533:mrna">
    <property type="protein sequence ID" value="QL02p036533:mrna"/>
    <property type="gene ID" value="QL02p036533"/>
</dbReference>
<dbReference type="PANTHER" id="PTHR15863">
    <property type="entry name" value="MRN COMPLEX-INTERACTING PROTEIN"/>
    <property type="match status" value="1"/>
</dbReference>
<organism evidence="3 4">
    <name type="scientific">Quercus lobata</name>
    <name type="common">Valley oak</name>
    <dbReference type="NCBI Taxonomy" id="97700"/>
    <lineage>
        <taxon>Eukaryota</taxon>
        <taxon>Viridiplantae</taxon>
        <taxon>Streptophyta</taxon>
        <taxon>Embryophyta</taxon>
        <taxon>Tracheophyta</taxon>
        <taxon>Spermatophyta</taxon>
        <taxon>Magnoliopsida</taxon>
        <taxon>eudicotyledons</taxon>
        <taxon>Gunneridae</taxon>
        <taxon>Pentapetalae</taxon>
        <taxon>rosids</taxon>
        <taxon>fabids</taxon>
        <taxon>Fagales</taxon>
        <taxon>Fagaceae</taxon>
        <taxon>Quercus</taxon>
    </lineage>
</organism>
<evidence type="ECO:0000313" key="4">
    <source>
        <dbReference type="Proteomes" id="UP000594261"/>
    </source>
</evidence>
<dbReference type="FunCoup" id="A0A7N2QZ11">
    <property type="interactions" value="51"/>
</dbReference>
<feature type="domain" description="MRN complex-interacting protein N-terminal" evidence="2">
    <location>
        <begin position="53"/>
        <end position="139"/>
    </location>
</feature>
<dbReference type="GO" id="GO:0005634">
    <property type="term" value="C:nucleus"/>
    <property type="evidence" value="ECO:0007669"/>
    <property type="project" value="TreeGrafter"/>
</dbReference>
<dbReference type="PANTHER" id="PTHR15863:SF2">
    <property type="entry name" value="MRN COMPLEX-INTERACTING PROTEIN"/>
    <property type="match status" value="1"/>
</dbReference>
<reference evidence="3" key="2">
    <citation type="submission" date="2021-01" db="UniProtKB">
        <authorList>
            <consortium name="EnsemblPlants"/>
        </authorList>
    </citation>
    <scope>IDENTIFICATION</scope>
</reference>
<proteinExistence type="predicted"/>
<name>A0A7N2QZ11_QUELO</name>
<evidence type="ECO:0000256" key="1">
    <source>
        <dbReference type="SAM" id="MobiDB-lite"/>
    </source>
</evidence>
<evidence type="ECO:0000259" key="2">
    <source>
        <dbReference type="Pfam" id="PF15749"/>
    </source>
</evidence>
<dbReference type="EnsemblPlants" id="QL02p036533:mrna">
    <property type="protein sequence ID" value="QL02p036533:mrna"/>
    <property type="gene ID" value="QL02p036533"/>
</dbReference>
<dbReference type="InterPro" id="IPR049472">
    <property type="entry name" value="MRNIP_N"/>
</dbReference>
<dbReference type="InParanoid" id="A0A7N2QZ11"/>
<dbReference type="Pfam" id="PF15749">
    <property type="entry name" value="MRNIP"/>
    <property type="match status" value="1"/>
</dbReference>
<accession>A0A7N2QZ11</accession>
<feature type="compositionally biased region" description="Basic and acidic residues" evidence="1">
    <location>
        <begin position="216"/>
        <end position="231"/>
    </location>
</feature>